<dbReference type="GO" id="GO:0005874">
    <property type="term" value="C:microtubule"/>
    <property type="evidence" value="ECO:0007669"/>
    <property type="project" value="UniProtKB-KW"/>
</dbReference>
<evidence type="ECO:0000256" key="6">
    <source>
        <dbReference type="ARBA" id="ARBA00022701"/>
    </source>
</evidence>
<organism evidence="13 14">
    <name type="scientific">Cynoglossus semilaevis</name>
    <name type="common">Tongue sole</name>
    <dbReference type="NCBI Taxonomy" id="244447"/>
    <lineage>
        <taxon>Eukaryota</taxon>
        <taxon>Metazoa</taxon>
        <taxon>Chordata</taxon>
        <taxon>Craniata</taxon>
        <taxon>Vertebrata</taxon>
        <taxon>Euteleostomi</taxon>
        <taxon>Actinopterygii</taxon>
        <taxon>Neopterygii</taxon>
        <taxon>Teleostei</taxon>
        <taxon>Neoteleostei</taxon>
        <taxon>Acanthomorphata</taxon>
        <taxon>Carangaria</taxon>
        <taxon>Pleuronectiformes</taxon>
        <taxon>Pleuronectoidei</taxon>
        <taxon>Cynoglossidae</taxon>
        <taxon>Cynoglossinae</taxon>
        <taxon>Cynoglossus</taxon>
    </lineage>
</organism>
<evidence type="ECO:0000256" key="1">
    <source>
        <dbReference type="ARBA" id="ARBA00004123"/>
    </source>
</evidence>
<proteinExistence type="inferred from homology"/>
<dbReference type="PANTHER" id="PTHR15874">
    <property type="entry name" value="NUCLEOLAR AND SPINDLE-ASSOCIATED PROTEIN 1"/>
    <property type="match status" value="1"/>
</dbReference>
<keyword evidence="10" id="KW-0539">Nucleus</keyword>
<dbReference type="AlphaFoldDB" id="A0A3P8VC95"/>
<feature type="compositionally biased region" description="Polar residues" evidence="12">
    <location>
        <begin position="424"/>
        <end position="434"/>
    </location>
</feature>
<comment type="subcellular location">
    <subcellularLocation>
        <location evidence="2">Cytoplasm</location>
        <location evidence="2">Cytoskeleton</location>
        <location evidence="2">Spindle</location>
    </subcellularLocation>
    <subcellularLocation>
        <location evidence="1">Nucleus</location>
    </subcellularLocation>
</comment>
<evidence type="ECO:0000256" key="4">
    <source>
        <dbReference type="ARBA" id="ARBA00022490"/>
    </source>
</evidence>
<dbReference type="FunCoup" id="A0A3P8VC95">
    <property type="interactions" value="1312"/>
</dbReference>
<keyword evidence="7" id="KW-0498">Mitosis</keyword>
<dbReference type="PANTHER" id="PTHR15874:SF1">
    <property type="entry name" value="NUCLEOLAR AND SPINDLE-ASSOCIATED PROTEIN 1"/>
    <property type="match status" value="1"/>
</dbReference>
<evidence type="ECO:0000256" key="3">
    <source>
        <dbReference type="ARBA" id="ARBA00009702"/>
    </source>
</evidence>
<keyword evidence="14" id="KW-1185">Reference proteome</keyword>
<evidence type="ECO:0000256" key="9">
    <source>
        <dbReference type="ARBA" id="ARBA00023212"/>
    </source>
</evidence>
<dbReference type="GO" id="GO:0072686">
    <property type="term" value="C:mitotic spindle"/>
    <property type="evidence" value="ECO:0007669"/>
    <property type="project" value="TreeGrafter"/>
</dbReference>
<dbReference type="OMA" id="PHVTMSG"/>
<comment type="similarity">
    <text evidence="3">Belongs to the NUSAP family.</text>
</comment>
<evidence type="ECO:0000256" key="11">
    <source>
        <dbReference type="ARBA" id="ARBA00023306"/>
    </source>
</evidence>
<evidence type="ECO:0000313" key="13">
    <source>
        <dbReference type="Ensembl" id="ENSCSEP00000011829.1"/>
    </source>
</evidence>
<dbReference type="GO" id="GO:0003677">
    <property type="term" value="F:DNA binding"/>
    <property type="evidence" value="ECO:0007669"/>
    <property type="project" value="UniProtKB-KW"/>
</dbReference>
<feature type="compositionally biased region" description="Basic and acidic residues" evidence="12">
    <location>
        <begin position="443"/>
        <end position="460"/>
    </location>
</feature>
<reference evidence="13" key="3">
    <citation type="submission" date="2025-09" db="UniProtKB">
        <authorList>
            <consortium name="Ensembl"/>
        </authorList>
    </citation>
    <scope>IDENTIFICATION</scope>
</reference>
<feature type="compositionally biased region" description="Basic and acidic residues" evidence="12">
    <location>
        <begin position="147"/>
        <end position="170"/>
    </location>
</feature>
<reference evidence="13" key="2">
    <citation type="submission" date="2025-08" db="UniProtKB">
        <authorList>
            <consortium name="Ensembl"/>
        </authorList>
    </citation>
    <scope>IDENTIFICATION</scope>
</reference>
<evidence type="ECO:0000313" key="14">
    <source>
        <dbReference type="Proteomes" id="UP000265120"/>
    </source>
</evidence>
<dbReference type="STRING" id="244447.ENSCSEP00000011829"/>
<accession>A0A3P8VC95</accession>
<sequence length="492" mass="54734">MDIDVDSLKYAELQKHAKKLGLKANLKADKLLTLVKEHYQQKGIKNVEDEKRHVENAAVVQKKVEPEEDPSTEKNTEGLPCTAVFVNTRRGKGRNAKRKISNDKCDAKSTTNAVEVDHEVAVSVASKGGDHRAKKRRLSSINNSPENKLELPKDLQVTQDKEQQQQHEEADVNDDAPSEDTGTSTNGSKASKIPLQKRKKLKPQTPNFKKLHEAHFKKMESIDSYVQRKNKQMETYKAGAKELKSLSEQQQLNGKTQTKANQSRTSLFSPAPVSKIVSEDKCRKSMMLSGKTLALKAANKAEVPFRPSVLSTRKINVRFSKGTRENDHKTSFVKTPARFSPCVASSTPQQPTAVVKSTSVRTSVTKTPGVFVFTGNNSTLATPGTQKKAAFDLKASLSRPLGYKPHKGKLKPFGEVNENASVAANESQNANPHQKNYKQHQVKTREDRREKQVKERKEKKTNMLGARRGLVMMGCHSESLISISPCSLHLIL</sequence>
<protein>
    <submittedName>
        <fullName evidence="13">Nucleolar and spindle associated protein 1</fullName>
    </submittedName>
</protein>
<dbReference type="InterPro" id="IPR026756">
    <property type="entry name" value="NuSAP"/>
</dbReference>
<evidence type="ECO:0000256" key="7">
    <source>
        <dbReference type="ARBA" id="ARBA00022776"/>
    </source>
</evidence>
<feature type="region of interest" description="Disordered" evidence="12">
    <location>
        <begin position="90"/>
        <end position="204"/>
    </location>
</feature>
<keyword evidence="8" id="KW-0238">DNA-binding</keyword>
<dbReference type="GeneTree" id="ENSGT00390000006370"/>
<evidence type="ECO:0000256" key="8">
    <source>
        <dbReference type="ARBA" id="ARBA00023125"/>
    </source>
</evidence>
<evidence type="ECO:0000256" key="12">
    <source>
        <dbReference type="SAM" id="MobiDB-lite"/>
    </source>
</evidence>
<feature type="compositionally biased region" description="Basic residues" evidence="12">
    <location>
        <begin position="90"/>
        <end position="99"/>
    </location>
</feature>
<name>A0A3P8VC95_CYNSE</name>
<evidence type="ECO:0000256" key="2">
    <source>
        <dbReference type="ARBA" id="ARBA00004186"/>
    </source>
</evidence>
<dbReference type="GO" id="GO:0005730">
    <property type="term" value="C:nucleolus"/>
    <property type="evidence" value="ECO:0007669"/>
    <property type="project" value="TreeGrafter"/>
</dbReference>
<dbReference type="GO" id="GO:0007076">
    <property type="term" value="P:mitotic chromosome condensation"/>
    <property type="evidence" value="ECO:0007669"/>
    <property type="project" value="TreeGrafter"/>
</dbReference>
<dbReference type="GO" id="GO:0040001">
    <property type="term" value="P:establishment of mitotic spindle localization"/>
    <property type="evidence" value="ECO:0007669"/>
    <property type="project" value="InterPro"/>
</dbReference>
<evidence type="ECO:0000256" key="5">
    <source>
        <dbReference type="ARBA" id="ARBA00022618"/>
    </source>
</evidence>
<keyword evidence="11" id="KW-0131">Cell cycle</keyword>
<reference evidence="13 14" key="1">
    <citation type="journal article" date="2014" name="Nat. Genet.">
        <title>Whole-genome sequence of a flatfish provides insights into ZW sex chromosome evolution and adaptation to a benthic lifestyle.</title>
        <authorList>
            <person name="Chen S."/>
            <person name="Zhang G."/>
            <person name="Shao C."/>
            <person name="Huang Q."/>
            <person name="Liu G."/>
            <person name="Zhang P."/>
            <person name="Song W."/>
            <person name="An N."/>
            <person name="Chalopin D."/>
            <person name="Volff J.N."/>
            <person name="Hong Y."/>
            <person name="Li Q."/>
            <person name="Sha Z."/>
            <person name="Zhou H."/>
            <person name="Xie M."/>
            <person name="Yu Q."/>
            <person name="Liu Y."/>
            <person name="Xiang H."/>
            <person name="Wang N."/>
            <person name="Wu K."/>
            <person name="Yang C."/>
            <person name="Zhou Q."/>
            <person name="Liao X."/>
            <person name="Yang L."/>
            <person name="Hu Q."/>
            <person name="Zhang J."/>
            <person name="Meng L."/>
            <person name="Jin L."/>
            <person name="Tian Y."/>
            <person name="Lian J."/>
            <person name="Yang J."/>
            <person name="Miao G."/>
            <person name="Liu S."/>
            <person name="Liang Z."/>
            <person name="Yan F."/>
            <person name="Li Y."/>
            <person name="Sun B."/>
            <person name="Zhang H."/>
            <person name="Zhang J."/>
            <person name="Zhu Y."/>
            <person name="Du M."/>
            <person name="Zhao Y."/>
            <person name="Schartl M."/>
            <person name="Tang Q."/>
            <person name="Wang J."/>
        </authorList>
    </citation>
    <scope>NUCLEOTIDE SEQUENCE</scope>
</reference>
<keyword evidence="9" id="KW-0206">Cytoskeleton</keyword>
<keyword evidence="4" id="KW-0963">Cytoplasm</keyword>
<evidence type="ECO:0000256" key="10">
    <source>
        <dbReference type="ARBA" id="ARBA00023242"/>
    </source>
</evidence>
<dbReference type="Proteomes" id="UP000265120">
    <property type="component" value="Chromosome 5"/>
</dbReference>
<dbReference type="Pfam" id="PF16006">
    <property type="entry name" value="NUSAP"/>
    <property type="match status" value="1"/>
</dbReference>
<keyword evidence="6" id="KW-0493">Microtubule</keyword>
<dbReference type="InParanoid" id="A0A3P8VC95"/>
<feature type="region of interest" description="Disordered" evidence="12">
    <location>
        <begin position="424"/>
        <end position="460"/>
    </location>
</feature>
<dbReference type="GO" id="GO:0000281">
    <property type="term" value="P:mitotic cytokinesis"/>
    <property type="evidence" value="ECO:0007669"/>
    <property type="project" value="InterPro"/>
</dbReference>
<dbReference type="GO" id="GO:0008017">
    <property type="term" value="F:microtubule binding"/>
    <property type="evidence" value="ECO:0007669"/>
    <property type="project" value="TreeGrafter"/>
</dbReference>
<dbReference type="Ensembl" id="ENSCSET00000011970.1">
    <property type="protein sequence ID" value="ENSCSEP00000011829.1"/>
    <property type="gene ID" value="ENSCSEG00000007629.1"/>
</dbReference>
<keyword evidence="5" id="KW-0132">Cell division</keyword>
<feature type="compositionally biased region" description="Polar residues" evidence="12">
    <location>
        <begin position="180"/>
        <end position="189"/>
    </location>
</feature>